<keyword evidence="7" id="KW-1185">Reference proteome</keyword>
<dbReference type="Gene3D" id="3.30.390.10">
    <property type="entry name" value="Enolase-like, N-terminal domain"/>
    <property type="match status" value="1"/>
</dbReference>
<dbReference type="Gene3D" id="3.20.20.120">
    <property type="entry name" value="Enolase-like C-terminal domain"/>
    <property type="match status" value="1"/>
</dbReference>
<dbReference type="InterPro" id="IPR036849">
    <property type="entry name" value="Enolase-like_C_sf"/>
</dbReference>
<dbReference type="SUPFAM" id="SSF51604">
    <property type="entry name" value="Enolase C-terminal domain-like"/>
    <property type="match status" value="1"/>
</dbReference>
<dbReference type="InterPro" id="IPR018110">
    <property type="entry name" value="Mandel_Rmase/mucon_lact_enz_CS"/>
</dbReference>
<dbReference type="AlphaFoldDB" id="A0AA35TX90"/>
<accession>A0AA35TX90</accession>
<name>A0AA35TX90_GEOBA</name>
<dbReference type="SUPFAM" id="SSF54826">
    <property type="entry name" value="Enolase N-terminal domain-like"/>
    <property type="match status" value="1"/>
</dbReference>
<sequence length="364" mass="40462">MRITDVEADIVRIPLSTRFSGSVYQIESRCTIVTRVHTDEGLVSEVYSGDERTGYHLLKDLVVGPMKEAVVGEDPTAIERCWQKMFALTPRIADKAIAMRAVAAIDVALWDITGKSLGVPVRSLLGGYADRAPVVRFAYYVQGRDTEDMVQDLLHQRERGIGGVKLKVGGVSVTDDLLRVRAIRDALGDDFIVVCDANQAWTLDEALEFAGPAKEMGLAWLEEPCRWQDADNDMRQVRLRTGIAVAAGQGESSSWGAQRLMDTEAVDILNVDAAICGGISEWRRVAGAAQMRGVRMAHHEEPQLAVQLLPAHAHGLFVEVFEEERDPVYYQLNSVLPEWDNGSPPGLPRRYDPYNDEQARRKFD</sequence>
<comment type="cofactor">
    <cofactor evidence="1">
        <name>Mg(2+)</name>
        <dbReference type="ChEBI" id="CHEBI:18420"/>
    </cofactor>
</comment>
<dbReference type="PANTHER" id="PTHR13794:SF58">
    <property type="entry name" value="MITOCHONDRIAL ENOLASE SUPERFAMILY MEMBER 1"/>
    <property type="match status" value="1"/>
</dbReference>
<dbReference type="Proteomes" id="UP001174909">
    <property type="component" value="Unassembled WGS sequence"/>
</dbReference>
<evidence type="ECO:0000256" key="2">
    <source>
        <dbReference type="ARBA" id="ARBA00022723"/>
    </source>
</evidence>
<dbReference type="EMBL" id="CASHTH010004334">
    <property type="protein sequence ID" value="CAI8056158.1"/>
    <property type="molecule type" value="Genomic_DNA"/>
</dbReference>
<dbReference type="PROSITE" id="PS00908">
    <property type="entry name" value="MR_MLE_1"/>
    <property type="match status" value="1"/>
</dbReference>
<dbReference type="GO" id="GO:0000287">
    <property type="term" value="F:magnesium ion binding"/>
    <property type="evidence" value="ECO:0007669"/>
    <property type="project" value="TreeGrafter"/>
</dbReference>
<dbReference type="CDD" id="cd03316">
    <property type="entry name" value="MR_like"/>
    <property type="match status" value="1"/>
</dbReference>
<keyword evidence="2" id="KW-0479">Metal-binding</keyword>
<organism evidence="6 7">
    <name type="scientific">Geodia barretti</name>
    <name type="common">Barrett's horny sponge</name>
    <dbReference type="NCBI Taxonomy" id="519541"/>
    <lineage>
        <taxon>Eukaryota</taxon>
        <taxon>Metazoa</taxon>
        <taxon>Porifera</taxon>
        <taxon>Demospongiae</taxon>
        <taxon>Heteroscleromorpha</taxon>
        <taxon>Tetractinellida</taxon>
        <taxon>Astrophorina</taxon>
        <taxon>Geodiidae</taxon>
        <taxon>Geodia</taxon>
    </lineage>
</organism>
<dbReference type="GO" id="GO:0016052">
    <property type="term" value="P:carbohydrate catabolic process"/>
    <property type="evidence" value="ECO:0007669"/>
    <property type="project" value="TreeGrafter"/>
</dbReference>
<protein>
    <submittedName>
        <fullName evidence="6">D-galactarolactone cycloisomerase</fullName>
    </submittedName>
</protein>
<evidence type="ECO:0000259" key="5">
    <source>
        <dbReference type="SMART" id="SM00922"/>
    </source>
</evidence>
<dbReference type="GO" id="GO:0016836">
    <property type="term" value="F:hydro-lyase activity"/>
    <property type="evidence" value="ECO:0007669"/>
    <property type="project" value="TreeGrafter"/>
</dbReference>
<comment type="caution">
    <text evidence="6">The sequence shown here is derived from an EMBL/GenBank/DDBJ whole genome shotgun (WGS) entry which is preliminary data.</text>
</comment>
<evidence type="ECO:0000313" key="7">
    <source>
        <dbReference type="Proteomes" id="UP001174909"/>
    </source>
</evidence>
<gene>
    <name evidence="6" type="ORF">GBAR_LOCUS30598</name>
</gene>
<dbReference type="GO" id="GO:0009063">
    <property type="term" value="P:amino acid catabolic process"/>
    <property type="evidence" value="ECO:0007669"/>
    <property type="project" value="InterPro"/>
</dbReference>
<reference evidence="6" key="1">
    <citation type="submission" date="2023-03" db="EMBL/GenBank/DDBJ databases">
        <authorList>
            <person name="Steffen K."/>
            <person name="Cardenas P."/>
        </authorList>
    </citation>
    <scope>NUCLEOTIDE SEQUENCE</scope>
</reference>
<evidence type="ECO:0000256" key="3">
    <source>
        <dbReference type="ARBA" id="ARBA00022842"/>
    </source>
</evidence>
<dbReference type="InterPro" id="IPR029065">
    <property type="entry name" value="Enolase_C-like"/>
</dbReference>
<evidence type="ECO:0000313" key="6">
    <source>
        <dbReference type="EMBL" id="CAI8056158.1"/>
    </source>
</evidence>
<evidence type="ECO:0000256" key="1">
    <source>
        <dbReference type="ARBA" id="ARBA00001946"/>
    </source>
</evidence>
<dbReference type="InterPro" id="IPR013341">
    <property type="entry name" value="Mandelate_racemase_N_dom"/>
</dbReference>
<dbReference type="InterPro" id="IPR013342">
    <property type="entry name" value="Mandelate_racemase_C"/>
</dbReference>
<dbReference type="SMART" id="SM00922">
    <property type="entry name" value="MR_MLE"/>
    <property type="match status" value="1"/>
</dbReference>
<dbReference type="PANTHER" id="PTHR13794">
    <property type="entry name" value="ENOLASE SUPERFAMILY, MANDELATE RACEMASE"/>
    <property type="match status" value="1"/>
</dbReference>
<feature type="compositionally biased region" description="Basic and acidic residues" evidence="4">
    <location>
        <begin position="349"/>
        <end position="364"/>
    </location>
</feature>
<dbReference type="InterPro" id="IPR046945">
    <property type="entry name" value="RHMD-like"/>
</dbReference>
<dbReference type="InterPro" id="IPR029017">
    <property type="entry name" value="Enolase-like_N"/>
</dbReference>
<feature type="region of interest" description="Disordered" evidence="4">
    <location>
        <begin position="341"/>
        <end position="364"/>
    </location>
</feature>
<dbReference type="Pfam" id="PF02746">
    <property type="entry name" value="MR_MLE_N"/>
    <property type="match status" value="1"/>
</dbReference>
<dbReference type="SFLD" id="SFLDS00001">
    <property type="entry name" value="Enolase"/>
    <property type="match status" value="1"/>
</dbReference>
<dbReference type="Pfam" id="PF13378">
    <property type="entry name" value="MR_MLE_C"/>
    <property type="match status" value="1"/>
</dbReference>
<feature type="domain" description="Mandelate racemase/muconate lactonizing enzyme C-terminal" evidence="5">
    <location>
        <begin position="146"/>
        <end position="244"/>
    </location>
</feature>
<evidence type="ECO:0000256" key="4">
    <source>
        <dbReference type="SAM" id="MobiDB-lite"/>
    </source>
</evidence>
<proteinExistence type="predicted"/>
<keyword evidence="3" id="KW-0460">Magnesium</keyword>